<reference evidence="4" key="1">
    <citation type="submission" date="2018-05" db="EMBL/GenBank/DDBJ databases">
        <authorList>
            <person name="Lanie J.A."/>
            <person name="Ng W.-L."/>
            <person name="Kazmierczak K.M."/>
            <person name="Andrzejewski T.M."/>
            <person name="Davidsen T.M."/>
            <person name="Wayne K.J."/>
            <person name="Tettelin H."/>
            <person name="Glass J.I."/>
            <person name="Rusch D."/>
            <person name="Podicherti R."/>
            <person name="Tsui H.-C.T."/>
            <person name="Winkler M.E."/>
        </authorList>
    </citation>
    <scope>NUCLEOTIDE SEQUENCE</scope>
</reference>
<accession>A0A381RNZ4</accession>
<dbReference type="SUPFAM" id="SSF53720">
    <property type="entry name" value="ALDH-like"/>
    <property type="match status" value="1"/>
</dbReference>
<sequence>MVNSTLLRDRCFIAGEWRAARNRRTFPVSNPANGRVVGLVPDCTANDVLEAIDAANAVLPDWRDQTAASRGAILQTWANLIYEHQADLARLMTLEQGKPLAEASGEVAYAAQFIEWFAEEGKRAYGDVIPAPKRGQHIIVLRQPIGVTAAITPWNFPAAMITRKAGAALAAGCPMIVKPAEATPLTALALAQLGAQAGLPAGVFSVVTGLDAETIGRTLTNSPVVRALSFTGSTAVGRKLMAQCATHVTKLSLELGGNAPFIVFEDADLDAAVTGAMASKFRNTGQTCVCVNRFLVQDAVHDVFVAKLREAMIKLTVGNGLDDGVDQTALIDAQALRKVEAHVADALANGATLELGGEAHPLGGTYYQPTLLTGIEPGMLCTREETFGPVSAVMRFATEEEVIEQANNTEYGLAAYFYSQNVDRIWRVAEQLETGIVGVNEGIISTPVAPFGGVKASGIGREGSRHGLDEYTELKYLCMGAASGHDS</sequence>
<dbReference type="InterPro" id="IPR016162">
    <property type="entry name" value="Ald_DH_N"/>
</dbReference>
<dbReference type="EMBL" id="UINC01002099">
    <property type="protein sequence ID" value="SUZ92901.1"/>
    <property type="molecule type" value="Genomic_DNA"/>
</dbReference>
<dbReference type="FunFam" id="3.40.605.10:FF:000005">
    <property type="entry name" value="Succinate-semialdehyde dehydrogenase I"/>
    <property type="match status" value="1"/>
</dbReference>
<dbReference type="PANTHER" id="PTHR43353">
    <property type="entry name" value="SUCCINATE-SEMIALDEHYDE DEHYDROGENASE, MITOCHONDRIAL"/>
    <property type="match status" value="1"/>
</dbReference>
<gene>
    <name evidence="4" type="ORF">METZ01_LOCUS45755</name>
</gene>
<evidence type="ECO:0000256" key="2">
    <source>
        <dbReference type="ARBA" id="ARBA00023002"/>
    </source>
</evidence>
<protein>
    <recommendedName>
        <fullName evidence="3">Aldehyde dehydrogenase domain-containing protein</fullName>
    </recommendedName>
</protein>
<evidence type="ECO:0000256" key="1">
    <source>
        <dbReference type="ARBA" id="ARBA00009986"/>
    </source>
</evidence>
<name>A0A381RNZ4_9ZZZZ</name>
<dbReference type="GO" id="GO:0004777">
    <property type="term" value="F:succinate-semialdehyde dehydrogenase (NAD+) activity"/>
    <property type="evidence" value="ECO:0007669"/>
    <property type="project" value="TreeGrafter"/>
</dbReference>
<dbReference type="GO" id="GO:0009450">
    <property type="term" value="P:gamma-aminobutyric acid catabolic process"/>
    <property type="evidence" value="ECO:0007669"/>
    <property type="project" value="InterPro"/>
</dbReference>
<dbReference type="Gene3D" id="3.40.309.10">
    <property type="entry name" value="Aldehyde Dehydrogenase, Chain A, domain 2"/>
    <property type="match status" value="1"/>
</dbReference>
<dbReference type="PROSITE" id="PS00687">
    <property type="entry name" value="ALDEHYDE_DEHYDR_GLU"/>
    <property type="match status" value="1"/>
</dbReference>
<keyword evidence="2" id="KW-0560">Oxidoreductase</keyword>
<organism evidence="4">
    <name type="scientific">marine metagenome</name>
    <dbReference type="NCBI Taxonomy" id="408172"/>
    <lineage>
        <taxon>unclassified sequences</taxon>
        <taxon>metagenomes</taxon>
        <taxon>ecological metagenomes</taxon>
    </lineage>
</organism>
<dbReference type="CDD" id="cd07103">
    <property type="entry name" value="ALDH_F5_SSADH_GabD"/>
    <property type="match status" value="1"/>
</dbReference>
<dbReference type="PANTHER" id="PTHR43353:SF5">
    <property type="entry name" value="SUCCINATE-SEMIALDEHYDE DEHYDROGENASE, MITOCHONDRIAL"/>
    <property type="match status" value="1"/>
</dbReference>
<dbReference type="InterPro" id="IPR010102">
    <property type="entry name" value="Succ_semiAld_DH"/>
</dbReference>
<dbReference type="NCBIfam" id="TIGR01780">
    <property type="entry name" value="SSADH"/>
    <property type="match status" value="1"/>
</dbReference>
<dbReference type="InterPro" id="IPR050740">
    <property type="entry name" value="Aldehyde_DH_Superfamily"/>
</dbReference>
<evidence type="ECO:0000259" key="3">
    <source>
        <dbReference type="Pfam" id="PF00171"/>
    </source>
</evidence>
<dbReference type="Pfam" id="PF00171">
    <property type="entry name" value="Aldedh"/>
    <property type="match status" value="1"/>
</dbReference>
<dbReference type="InterPro" id="IPR016163">
    <property type="entry name" value="Ald_DH_C"/>
</dbReference>
<evidence type="ECO:0000313" key="4">
    <source>
        <dbReference type="EMBL" id="SUZ92901.1"/>
    </source>
</evidence>
<feature type="domain" description="Aldehyde dehydrogenase" evidence="3">
    <location>
        <begin position="17"/>
        <end position="476"/>
    </location>
</feature>
<dbReference type="InterPro" id="IPR015590">
    <property type="entry name" value="Aldehyde_DH_dom"/>
</dbReference>
<dbReference type="Gene3D" id="3.40.605.10">
    <property type="entry name" value="Aldehyde Dehydrogenase, Chain A, domain 1"/>
    <property type="match status" value="1"/>
</dbReference>
<dbReference type="AlphaFoldDB" id="A0A381RNZ4"/>
<dbReference type="InterPro" id="IPR016160">
    <property type="entry name" value="Ald_DH_CS_CYS"/>
</dbReference>
<dbReference type="PROSITE" id="PS00070">
    <property type="entry name" value="ALDEHYDE_DEHYDR_CYS"/>
    <property type="match status" value="1"/>
</dbReference>
<proteinExistence type="inferred from homology"/>
<dbReference type="InterPro" id="IPR016161">
    <property type="entry name" value="Ald_DH/histidinol_DH"/>
</dbReference>
<dbReference type="InterPro" id="IPR029510">
    <property type="entry name" value="Ald_DH_CS_GLU"/>
</dbReference>
<dbReference type="FunFam" id="3.40.309.10:FF:000004">
    <property type="entry name" value="Succinate-semialdehyde dehydrogenase I"/>
    <property type="match status" value="1"/>
</dbReference>
<comment type="similarity">
    <text evidence="1">Belongs to the aldehyde dehydrogenase family.</text>
</comment>